<name>A0A6G5QLG4_CAMRE</name>
<dbReference type="Proteomes" id="UP000502377">
    <property type="component" value="Chromosome"/>
</dbReference>
<dbReference type="GO" id="GO:0005886">
    <property type="term" value="C:plasma membrane"/>
    <property type="evidence" value="ECO:0007669"/>
    <property type="project" value="UniProtKB-SubCell"/>
</dbReference>
<dbReference type="PANTHER" id="PTHR30213">
    <property type="entry name" value="INNER MEMBRANE PROTEIN YHJD"/>
    <property type="match status" value="1"/>
</dbReference>
<dbReference type="AlphaFoldDB" id="A0A6G5QLG4"/>
<organism evidence="7 8">
    <name type="scientific">Campylobacter rectus</name>
    <name type="common">Wolinella recta</name>
    <dbReference type="NCBI Taxonomy" id="203"/>
    <lineage>
        <taxon>Bacteria</taxon>
        <taxon>Pseudomonadati</taxon>
        <taxon>Campylobacterota</taxon>
        <taxon>Epsilonproteobacteria</taxon>
        <taxon>Campylobacterales</taxon>
        <taxon>Campylobacteraceae</taxon>
        <taxon>Campylobacter</taxon>
    </lineage>
</organism>
<dbReference type="KEGG" id="crx:CRECT_0812"/>
<evidence type="ECO:0000256" key="4">
    <source>
        <dbReference type="ARBA" id="ARBA00022989"/>
    </source>
</evidence>
<accession>A0A6G5QLG4</accession>
<gene>
    <name evidence="7" type="ORF">CRECT_0812</name>
</gene>
<dbReference type="InterPro" id="IPR017039">
    <property type="entry name" value="Virul_fac_BrkB"/>
</dbReference>
<evidence type="ECO:0000256" key="2">
    <source>
        <dbReference type="ARBA" id="ARBA00022475"/>
    </source>
</evidence>
<evidence type="ECO:0000256" key="1">
    <source>
        <dbReference type="ARBA" id="ARBA00004651"/>
    </source>
</evidence>
<keyword evidence="5 6" id="KW-0472">Membrane</keyword>
<dbReference type="RefSeq" id="WP_004319851.1">
    <property type="nucleotide sequence ID" value="NZ_CP012543.1"/>
</dbReference>
<sequence>MTAQKFEKIRQTLKIWLTAMLKIKDKQLLHYASSLSFHTMLSIIPVLLISLSLFTQMPSFRVYYTKIKEFIFAQLLPSNQEAISNYIETFLQNSSSLGILGLGAIIFTSIMFFADYEYVINRIMHTSSRKFWNSLSAYWTLITLAPLGLGLSFYLSNLFQDMLNSSAYTKWINFLSIFPYLIIWAIFCVTYLISINRQIALKNALFSSFVASLIWYLGKNIFVFYAANNKTYLSIYGSFSVVLLFFVWIYVSWIIFLYGVKLCAYLEKAGDNEKNGEKNLDAAED</sequence>
<dbReference type="PANTHER" id="PTHR30213:SF0">
    <property type="entry name" value="UPF0761 MEMBRANE PROTEIN YIHY"/>
    <property type="match status" value="1"/>
</dbReference>
<dbReference type="EMBL" id="CP012543">
    <property type="protein sequence ID" value="QCD46491.1"/>
    <property type="molecule type" value="Genomic_DNA"/>
</dbReference>
<feature type="transmembrane region" description="Helical" evidence="6">
    <location>
        <begin position="137"/>
        <end position="159"/>
    </location>
</feature>
<feature type="transmembrane region" description="Helical" evidence="6">
    <location>
        <begin position="171"/>
        <end position="193"/>
    </location>
</feature>
<keyword evidence="3 6" id="KW-0812">Transmembrane</keyword>
<evidence type="ECO:0000256" key="3">
    <source>
        <dbReference type="ARBA" id="ARBA00022692"/>
    </source>
</evidence>
<evidence type="ECO:0000256" key="5">
    <source>
        <dbReference type="ARBA" id="ARBA00023136"/>
    </source>
</evidence>
<protein>
    <submittedName>
        <fullName evidence="7">Virulence factor, BrkB family protein</fullName>
    </submittedName>
</protein>
<dbReference type="PIRSF" id="PIRSF035875">
    <property type="entry name" value="RNase_BN"/>
    <property type="match status" value="1"/>
</dbReference>
<feature type="transmembrane region" description="Helical" evidence="6">
    <location>
        <begin position="28"/>
        <end position="54"/>
    </location>
</feature>
<evidence type="ECO:0000313" key="7">
    <source>
        <dbReference type="EMBL" id="QCD46491.1"/>
    </source>
</evidence>
<feature type="transmembrane region" description="Helical" evidence="6">
    <location>
        <begin position="205"/>
        <end position="227"/>
    </location>
</feature>
<keyword evidence="2" id="KW-1003">Cell membrane</keyword>
<proteinExistence type="predicted"/>
<feature type="transmembrane region" description="Helical" evidence="6">
    <location>
        <begin position="97"/>
        <end position="116"/>
    </location>
</feature>
<keyword evidence="4 6" id="KW-1133">Transmembrane helix</keyword>
<evidence type="ECO:0000313" key="8">
    <source>
        <dbReference type="Proteomes" id="UP000502377"/>
    </source>
</evidence>
<feature type="transmembrane region" description="Helical" evidence="6">
    <location>
        <begin position="233"/>
        <end position="258"/>
    </location>
</feature>
<reference evidence="7 8" key="1">
    <citation type="submission" date="2016-07" db="EMBL/GenBank/DDBJ databases">
        <title>Comparative genomics of the Campylobacter concisus group.</title>
        <authorList>
            <person name="Miller W.G."/>
            <person name="Yee E."/>
            <person name="Chapman M.H."/>
            <person name="Huynh S."/>
            <person name="Bono J.L."/>
            <person name="On S.L.W."/>
            <person name="StLeger J."/>
            <person name="Foster G."/>
            <person name="Parker C.T."/>
        </authorList>
    </citation>
    <scope>NUCLEOTIDE SEQUENCE [LARGE SCALE GENOMIC DNA]</scope>
    <source>
        <strain evidence="7 8">ATCC 33238</strain>
    </source>
</reference>
<comment type="subcellular location">
    <subcellularLocation>
        <location evidence="1">Cell membrane</location>
        <topology evidence="1">Multi-pass membrane protein</topology>
    </subcellularLocation>
</comment>
<dbReference type="Pfam" id="PF03631">
    <property type="entry name" value="Virul_fac_BrkB"/>
    <property type="match status" value="1"/>
</dbReference>
<dbReference type="NCBIfam" id="TIGR00765">
    <property type="entry name" value="yihY_not_rbn"/>
    <property type="match status" value="1"/>
</dbReference>
<evidence type="ECO:0000256" key="6">
    <source>
        <dbReference type="SAM" id="Phobius"/>
    </source>
</evidence>